<keyword evidence="4" id="KW-1185">Reference proteome</keyword>
<dbReference type="InterPro" id="IPR025948">
    <property type="entry name" value="HTH-like_dom"/>
</dbReference>
<organism evidence="3 4">
    <name type="scientific">Lysinibacillus pakistanensis</name>
    <dbReference type="NCBI Taxonomy" id="759811"/>
    <lineage>
        <taxon>Bacteria</taxon>
        <taxon>Bacillati</taxon>
        <taxon>Bacillota</taxon>
        <taxon>Bacilli</taxon>
        <taxon>Bacillales</taxon>
        <taxon>Bacillaceae</taxon>
        <taxon>Lysinibacillus</taxon>
    </lineage>
</organism>
<dbReference type="Pfam" id="PF00665">
    <property type="entry name" value="rve"/>
    <property type="match status" value="1"/>
</dbReference>
<protein>
    <submittedName>
        <fullName evidence="3">IS3 family transposase</fullName>
    </submittedName>
</protein>
<evidence type="ECO:0000259" key="2">
    <source>
        <dbReference type="PROSITE" id="PS50994"/>
    </source>
</evidence>
<feature type="domain" description="Integrase catalytic" evidence="2">
    <location>
        <begin position="219"/>
        <end position="380"/>
    </location>
</feature>
<dbReference type="PANTHER" id="PTHR46889:SF4">
    <property type="entry name" value="TRANSPOSASE INSO FOR INSERTION SEQUENCE ELEMENT IS911B-RELATED"/>
    <property type="match status" value="1"/>
</dbReference>
<dbReference type="Pfam" id="PF13333">
    <property type="entry name" value="rve_2"/>
    <property type="match status" value="1"/>
</dbReference>
<dbReference type="SUPFAM" id="SSF53098">
    <property type="entry name" value="Ribonuclease H-like"/>
    <property type="match status" value="1"/>
</dbReference>
<reference evidence="3 4" key="1">
    <citation type="submission" date="2019-11" db="EMBL/GenBank/DDBJ databases">
        <title>Whole Genome Sequencing and Comparative Genomic Analyses of Lysinibacillus pakistanensis LZH-9, a Halotolerant Strain with Excellent COD Removal Capability.</title>
        <authorList>
            <person name="Zhou H."/>
        </authorList>
    </citation>
    <scope>NUCLEOTIDE SEQUENCE [LARGE SCALE GENOMIC DNA]</scope>
    <source>
        <strain evidence="3 4">LZH-9</strain>
    </source>
</reference>
<dbReference type="EMBL" id="CP045835">
    <property type="protein sequence ID" value="QGG52449.1"/>
    <property type="molecule type" value="Genomic_DNA"/>
</dbReference>
<accession>A0ABX6DCB2</accession>
<dbReference type="InterPro" id="IPR012337">
    <property type="entry name" value="RNaseH-like_sf"/>
</dbReference>
<evidence type="ECO:0000256" key="1">
    <source>
        <dbReference type="ARBA" id="ARBA00002286"/>
    </source>
</evidence>
<dbReference type="NCBIfam" id="NF033516">
    <property type="entry name" value="transpos_IS3"/>
    <property type="match status" value="1"/>
</dbReference>
<dbReference type="Proteomes" id="UP000373269">
    <property type="component" value="Chromosome"/>
</dbReference>
<dbReference type="InterPro" id="IPR009057">
    <property type="entry name" value="Homeodomain-like_sf"/>
</dbReference>
<dbReference type="Gene3D" id="3.30.420.10">
    <property type="entry name" value="Ribonuclease H-like superfamily/Ribonuclease H"/>
    <property type="match status" value="1"/>
</dbReference>
<sequence length="381" mass="44286">MGTRVSYPVEVKMKAIEMRLAGIPVKQVLEELNIRNHSQLKTWMKWYRNGELHRLEQPVGKQYTFGKGPEYESETAKLQAENRYLKQQIEVFKKVRRVGEEVVPKVVVELVEELKEMMPIGEICRHLGVARSSYYRWKANGNKFTQKDLRDQQIGDLCKLHKFRYGYRKITELLTGISEKTVQRVMQKYGWQCRVKVKKRKRTGQPAHIVPNLLARDFTASKPLERLVTDITYLPFGQSMMYLSSILDLFNGEIIAFTIGFTQDTDFVLDTLNQLPDLPEGCILHSDQGSVYTSYAYQKAVKEKGITMSMSRKGTPADNSPIETFHSSLKSETFYLDDIYRTTNACVINIVEEYIYYYNNIRIKTKLNNQSPVQYRQLAVK</sequence>
<comment type="function">
    <text evidence="1">Involved in the transposition of the insertion sequence.</text>
</comment>
<dbReference type="InterPro" id="IPR048020">
    <property type="entry name" value="Transpos_IS3"/>
</dbReference>
<dbReference type="PANTHER" id="PTHR46889">
    <property type="entry name" value="TRANSPOSASE INSF FOR INSERTION SEQUENCE IS3B-RELATED"/>
    <property type="match status" value="1"/>
</dbReference>
<dbReference type="InterPro" id="IPR050900">
    <property type="entry name" value="Transposase_IS3/IS150/IS904"/>
</dbReference>
<dbReference type="InterPro" id="IPR036397">
    <property type="entry name" value="RNaseH_sf"/>
</dbReference>
<evidence type="ECO:0000313" key="4">
    <source>
        <dbReference type="Proteomes" id="UP000373269"/>
    </source>
</evidence>
<gene>
    <name evidence="3" type="ORF">GDS87_16580</name>
</gene>
<name>A0ABX6DCB2_9BACI</name>
<proteinExistence type="predicted"/>
<dbReference type="InterPro" id="IPR001584">
    <property type="entry name" value="Integrase_cat-core"/>
</dbReference>
<dbReference type="RefSeq" id="WP_369593334.1">
    <property type="nucleotide sequence ID" value="NZ_CP045835.1"/>
</dbReference>
<dbReference type="SUPFAM" id="SSF46689">
    <property type="entry name" value="Homeodomain-like"/>
    <property type="match status" value="1"/>
</dbReference>
<evidence type="ECO:0000313" key="3">
    <source>
        <dbReference type="EMBL" id="QGG52449.1"/>
    </source>
</evidence>
<dbReference type="Pfam" id="PF13276">
    <property type="entry name" value="HTH_21"/>
    <property type="match status" value="1"/>
</dbReference>
<dbReference type="PROSITE" id="PS50994">
    <property type="entry name" value="INTEGRASE"/>
    <property type="match status" value="1"/>
</dbReference>